<name>A0ABR3PH25_9PEZI</name>
<feature type="transmembrane region" description="Helical" evidence="6">
    <location>
        <begin position="37"/>
        <end position="57"/>
    </location>
</feature>
<proteinExistence type="predicted"/>
<feature type="transmembrane region" description="Helical" evidence="6">
    <location>
        <begin position="131"/>
        <end position="151"/>
    </location>
</feature>
<dbReference type="Pfam" id="PF07690">
    <property type="entry name" value="MFS_1"/>
    <property type="match status" value="1"/>
</dbReference>
<organism evidence="7 8">
    <name type="scientific">Neodothiora populina</name>
    <dbReference type="NCBI Taxonomy" id="2781224"/>
    <lineage>
        <taxon>Eukaryota</taxon>
        <taxon>Fungi</taxon>
        <taxon>Dikarya</taxon>
        <taxon>Ascomycota</taxon>
        <taxon>Pezizomycotina</taxon>
        <taxon>Dothideomycetes</taxon>
        <taxon>Dothideomycetidae</taxon>
        <taxon>Dothideales</taxon>
        <taxon>Dothioraceae</taxon>
        <taxon>Neodothiora</taxon>
    </lineage>
</organism>
<evidence type="ECO:0000313" key="7">
    <source>
        <dbReference type="EMBL" id="KAL1305447.1"/>
    </source>
</evidence>
<feature type="transmembrane region" description="Helical" evidence="6">
    <location>
        <begin position="251"/>
        <end position="272"/>
    </location>
</feature>
<feature type="region of interest" description="Disordered" evidence="5">
    <location>
        <begin position="160"/>
        <end position="236"/>
    </location>
</feature>
<feature type="transmembrane region" description="Helical" evidence="6">
    <location>
        <begin position="436"/>
        <end position="457"/>
    </location>
</feature>
<feature type="transmembrane region" description="Helical" evidence="6">
    <location>
        <begin position="330"/>
        <end position="350"/>
    </location>
</feature>
<dbReference type="PANTHER" id="PTHR21576:SF158">
    <property type="entry name" value="RIBOSOMAL RNA-PROCESSING PROTEIN 12-LIKE CONSERVED DOMAIN-CONTAINING PROTEIN"/>
    <property type="match status" value="1"/>
</dbReference>
<comment type="caution">
    <text evidence="7">The sequence shown here is derived from an EMBL/GenBank/DDBJ whole genome shotgun (WGS) entry which is preliminary data.</text>
</comment>
<dbReference type="Proteomes" id="UP001562354">
    <property type="component" value="Unassembled WGS sequence"/>
</dbReference>
<dbReference type="InterPro" id="IPR011701">
    <property type="entry name" value="MFS"/>
</dbReference>
<keyword evidence="8" id="KW-1185">Reference proteome</keyword>
<feature type="transmembrane region" description="Helical" evidence="6">
    <location>
        <begin position="356"/>
        <end position="379"/>
    </location>
</feature>
<dbReference type="RefSeq" id="XP_069201720.1">
    <property type="nucleotide sequence ID" value="XM_069348642.1"/>
</dbReference>
<comment type="subcellular location">
    <subcellularLocation>
        <location evidence="1">Membrane</location>
        <topology evidence="1">Multi-pass membrane protein</topology>
    </subcellularLocation>
</comment>
<evidence type="ECO:0000256" key="3">
    <source>
        <dbReference type="ARBA" id="ARBA00022989"/>
    </source>
</evidence>
<reference evidence="7 8" key="1">
    <citation type="submission" date="2024-07" db="EMBL/GenBank/DDBJ databases">
        <title>Draft sequence of the Neodothiora populina.</title>
        <authorList>
            <person name="Drown D.D."/>
            <person name="Schuette U.S."/>
            <person name="Buechlein A.B."/>
            <person name="Rusch D.R."/>
            <person name="Winton L.W."/>
            <person name="Adams G.A."/>
        </authorList>
    </citation>
    <scope>NUCLEOTIDE SEQUENCE [LARGE SCALE GENOMIC DNA]</scope>
    <source>
        <strain evidence="7 8">CPC 39397</strain>
    </source>
</reference>
<dbReference type="EMBL" id="JBFMKM010000007">
    <property type="protein sequence ID" value="KAL1305447.1"/>
    <property type="molecule type" value="Genomic_DNA"/>
</dbReference>
<feature type="transmembrane region" description="Helical" evidence="6">
    <location>
        <begin position="12"/>
        <end position="30"/>
    </location>
</feature>
<evidence type="ECO:0000313" key="8">
    <source>
        <dbReference type="Proteomes" id="UP001562354"/>
    </source>
</evidence>
<evidence type="ECO:0000256" key="6">
    <source>
        <dbReference type="SAM" id="Phobius"/>
    </source>
</evidence>
<dbReference type="SUPFAM" id="SSF103473">
    <property type="entry name" value="MFS general substrate transporter"/>
    <property type="match status" value="1"/>
</dbReference>
<dbReference type="PANTHER" id="PTHR21576">
    <property type="entry name" value="UNCHARACTERIZED NODULIN-LIKE PROTEIN"/>
    <property type="match status" value="1"/>
</dbReference>
<accession>A0ABR3PH25</accession>
<evidence type="ECO:0008006" key="9">
    <source>
        <dbReference type="Google" id="ProtNLM"/>
    </source>
</evidence>
<sequence length="476" mass="50969">MGLSATSSNLIGSAGNIGMYASGVPFGILIDTKGPRWSVLVGAIALACGYFPLWSAYNSGPGSMSVGTLCFFSFLTGMGSCSAFSGAIKVSATNWPHHRGSATAFPLSGFGLSAFAFTLVSTFAFPDNTAHYLLMLAIGTFGMVFTGMLFLQMLPPPSPYQKLSTEEESRPPYLRKNSNQLQRTTSKHSRHSSKNSIQGEPVSTDADVDETSSLMSPTPGDIPDKPADPDHGPHSHKPDITGWALIKSASFWQLFILLGLLCGVGLMTINNIGNNVKTLWHHFDDSASHDFIQSRQLMHVSILSLCSFVGRLSSGIGSDIVVKKLHSSRYWSLVASSLIFVLAQIAGLSIENPNLLFLLSGLSGLGYGALFGVFPALVADAFGAKGLGINWGAMTMSPVISGNIFNTVYGHILDSHSGPVDGHDRLCMDGKSCYSAAYSMTLVISIISVAWSMYCVWHEAREKRAERKSFTAVHDA</sequence>
<keyword evidence="2 6" id="KW-0812">Transmembrane</keyword>
<feature type="compositionally biased region" description="Basic and acidic residues" evidence="5">
    <location>
        <begin position="222"/>
        <end position="236"/>
    </location>
</feature>
<evidence type="ECO:0000256" key="1">
    <source>
        <dbReference type="ARBA" id="ARBA00004141"/>
    </source>
</evidence>
<gene>
    <name evidence="7" type="ORF">AAFC00_002328</name>
</gene>
<keyword evidence="4 6" id="KW-0472">Membrane</keyword>
<evidence type="ECO:0000256" key="5">
    <source>
        <dbReference type="SAM" id="MobiDB-lite"/>
    </source>
</evidence>
<keyword evidence="3 6" id="KW-1133">Transmembrane helix</keyword>
<feature type="transmembrane region" description="Helical" evidence="6">
    <location>
        <begin position="391"/>
        <end position="412"/>
    </location>
</feature>
<protein>
    <recommendedName>
        <fullName evidence="9">Nodulin-like domain-containing protein</fullName>
    </recommendedName>
</protein>
<dbReference type="GeneID" id="95976030"/>
<feature type="transmembrane region" description="Helical" evidence="6">
    <location>
        <begin position="63"/>
        <end position="84"/>
    </location>
</feature>
<dbReference type="InterPro" id="IPR036259">
    <property type="entry name" value="MFS_trans_sf"/>
</dbReference>
<dbReference type="Gene3D" id="1.20.1250.20">
    <property type="entry name" value="MFS general substrate transporter like domains"/>
    <property type="match status" value="2"/>
</dbReference>
<feature type="transmembrane region" description="Helical" evidence="6">
    <location>
        <begin position="104"/>
        <end position="125"/>
    </location>
</feature>
<evidence type="ECO:0000256" key="2">
    <source>
        <dbReference type="ARBA" id="ARBA00022692"/>
    </source>
</evidence>
<evidence type="ECO:0000256" key="4">
    <source>
        <dbReference type="ARBA" id="ARBA00023136"/>
    </source>
</evidence>